<dbReference type="GO" id="GO:0005737">
    <property type="term" value="C:cytoplasm"/>
    <property type="evidence" value="ECO:0007669"/>
    <property type="project" value="TreeGrafter"/>
</dbReference>
<keyword evidence="4" id="KW-0540">Nuclease</keyword>
<dbReference type="Pfam" id="PF03372">
    <property type="entry name" value="Exo_endo_phos"/>
    <property type="match status" value="1"/>
</dbReference>
<keyword evidence="6" id="KW-0227">DNA damage</keyword>
<evidence type="ECO:0000256" key="8">
    <source>
        <dbReference type="ARBA" id="ARBA00022801"/>
    </source>
</evidence>
<evidence type="ECO:0000256" key="11">
    <source>
        <dbReference type="ARBA" id="ARBA00023204"/>
    </source>
</evidence>
<feature type="region of interest" description="Disordered" evidence="13">
    <location>
        <begin position="372"/>
        <end position="401"/>
    </location>
</feature>
<dbReference type="InterPro" id="IPR005135">
    <property type="entry name" value="Endo/exonuclease/phosphatase"/>
</dbReference>
<keyword evidence="11" id="KW-0234">DNA repair</keyword>
<keyword evidence="10" id="KW-0460">Magnesium</keyword>
<comment type="cofactor">
    <cofactor evidence="1">
        <name>Mn(2+)</name>
        <dbReference type="ChEBI" id="CHEBI:29035"/>
    </cofactor>
</comment>
<evidence type="ECO:0000256" key="7">
    <source>
        <dbReference type="ARBA" id="ARBA00022771"/>
    </source>
</evidence>
<keyword evidence="12" id="KW-0539">Nucleus</keyword>
<evidence type="ECO:0000256" key="4">
    <source>
        <dbReference type="ARBA" id="ARBA00022722"/>
    </source>
</evidence>
<comment type="caution">
    <text evidence="15">The sequence shown here is derived from an EMBL/GenBank/DDBJ whole genome shotgun (WGS) entry which is preliminary data.</text>
</comment>
<evidence type="ECO:0000256" key="12">
    <source>
        <dbReference type="ARBA" id="ARBA00023242"/>
    </source>
</evidence>
<feature type="region of interest" description="Disordered" evidence="13">
    <location>
        <begin position="248"/>
        <end position="272"/>
    </location>
</feature>
<evidence type="ECO:0000313" key="16">
    <source>
        <dbReference type="Proteomes" id="UP000794436"/>
    </source>
</evidence>
<protein>
    <recommendedName>
        <fullName evidence="14">PARP-type domain-containing protein</fullName>
    </recommendedName>
</protein>
<evidence type="ECO:0000256" key="2">
    <source>
        <dbReference type="ARBA" id="ARBA00001946"/>
    </source>
</evidence>
<dbReference type="SUPFAM" id="SSF56219">
    <property type="entry name" value="DNase I-like"/>
    <property type="match status" value="1"/>
</dbReference>
<reference evidence="15" key="1">
    <citation type="submission" date="2019-03" db="EMBL/GenBank/DDBJ databases">
        <title>Long read genome sequence of the mycoparasitic Pythium oligandrum ATCC 38472 isolated from sugarbeet rhizosphere.</title>
        <authorList>
            <person name="Gaulin E."/>
        </authorList>
    </citation>
    <scope>NUCLEOTIDE SEQUENCE</scope>
    <source>
        <strain evidence="15">ATCC 38472_TT</strain>
    </source>
</reference>
<accession>A0A8K1C695</accession>
<dbReference type="Gene3D" id="3.30.1740.10">
    <property type="entry name" value="Zinc finger, PARP-type"/>
    <property type="match status" value="1"/>
</dbReference>
<evidence type="ECO:0000259" key="14">
    <source>
        <dbReference type="PROSITE" id="PS50064"/>
    </source>
</evidence>
<gene>
    <name evidence="15" type="ORF">Poli38472_003035</name>
</gene>
<dbReference type="GO" id="GO:0003697">
    <property type="term" value="F:single-stranded DNA binding"/>
    <property type="evidence" value="ECO:0007669"/>
    <property type="project" value="TreeGrafter"/>
</dbReference>
<dbReference type="PANTHER" id="PTHR15822:SF4">
    <property type="entry name" value="TYROSYL-DNA PHOSPHODIESTERASE 2"/>
    <property type="match status" value="1"/>
</dbReference>
<evidence type="ECO:0000256" key="5">
    <source>
        <dbReference type="ARBA" id="ARBA00022723"/>
    </source>
</evidence>
<dbReference type="OrthoDB" id="9975959at2759"/>
<dbReference type="GO" id="GO:0004518">
    <property type="term" value="F:nuclease activity"/>
    <property type="evidence" value="ECO:0007669"/>
    <property type="project" value="UniProtKB-KW"/>
</dbReference>
<evidence type="ECO:0000256" key="3">
    <source>
        <dbReference type="ARBA" id="ARBA00004322"/>
    </source>
</evidence>
<dbReference type="PROSITE" id="PS50064">
    <property type="entry name" value="ZF_PARP_2"/>
    <property type="match status" value="1"/>
</dbReference>
<dbReference type="SMART" id="SM01336">
    <property type="entry name" value="zf-PARP"/>
    <property type="match status" value="1"/>
</dbReference>
<evidence type="ECO:0000256" key="6">
    <source>
        <dbReference type="ARBA" id="ARBA00022763"/>
    </source>
</evidence>
<evidence type="ECO:0000256" key="10">
    <source>
        <dbReference type="ARBA" id="ARBA00022842"/>
    </source>
</evidence>
<dbReference type="PANTHER" id="PTHR15822">
    <property type="entry name" value="TRAF AND TNF RECEPTOR-ASSOCIATED PROTEIN"/>
    <property type="match status" value="1"/>
</dbReference>
<proteinExistence type="predicted"/>
<feature type="domain" description="PARP-type" evidence="14">
    <location>
        <begin position="187"/>
        <end position="267"/>
    </location>
</feature>
<keyword evidence="7" id="KW-0863">Zinc-finger</keyword>
<keyword evidence="8" id="KW-0378">Hydrolase</keyword>
<comment type="subcellular location">
    <subcellularLocation>
        <location evidence="3">Nucleus</location>
        <location evidence="3">PML body</location>
    </subcellularLocation>
</comment>
<sequence length="401" mass="45052">MAQAMRVLTFNIWFDPMAMRQRMRAIGQLVERHRPAVIGFQEVTRDSLAILKAQQWAKYYDCSVDVALPFSEAYFCVLFSALPVLGLETMPFAATGMGRELVSMRVQVTEGHSLMVGTSHLESLPQFQRARISQLRESMTVLSESVDAHEDKSDNCLGAIFMGDTNLFPDDIKFMDPRSSVAAAQGLTVEEAKTGRSKCRACSEHIAKSAVRVGKNTKDKLPNGRVVEIIHWYHKQCFLDEKTTTSSEKEAVDNFGSQAQQSEGEEERDRSTIGLPPHWRDLWLTVAENTETNGYTYDGQRNGVIKNKSHRSRFDRMYWYPGPKARVTATSPLQRIELIGTEPITDGLWPSDHFGLLSTFSFDPFISGEKATQEVVGGSRDAPIEIDGDEDTQSKKRRVAE</sequence>
<evidence type="ECO:0000256" key="13">
    <source>
        <dbReference type="SAM" id="MobiDB-lite"/>
    </source>
</evidence>
<keyword evidence="9" id="KW-0862">Zinc</keyword>
<dbReference type="InterPro" id="IPR001510">
    <property type="entry name" value="Znf_PARP"/>
</dbReference>
<dbReference type="InterPro" id="IPR036957">
    <property type="entry name" value="Znf_PARP_sf"/>
</dbReference>
<comment type="cofactor">
    <cofactor evidence="2">
        <name>Mg(2+)</name>
        <dbReference type="ChEBI" id="CHEBI:18420"/>
    </cofactor>
</comment>
<evidence type="ECO:0000313" key="15">
    <source>
        <dbReference type="EMBL" id="TMW57110.1"/>
    </source>
</evidence>
<evidence type="ECO:0000256" key="9">
    <source>
        <dbReference type="ARBA" id="ARBA00022833"/>
    </source>
</evidence>
<dbReference type="Pfam" id="PF00645">
    <property type="entry name" value="zf-PARP"/>
    <property type="match status" value="1"/>
</dbReference>
<dbReference type="AlphaFoldDB" id="A0A8K1C695"/>
<dbReference type="InterPro" id="IPR051547">
    <property type="entry name" value="TDP2-like"/>
</dbReference>
<dbReference type="GO" id="GO:0070260">
    <property type="term" value="F:5'-tyrosyl-DNA phosphodiesterase activity"/>
    <property type="evidence" value="ECO:0007669"/>
    <property type="project" value="TreeGrafter"/>
</dbReference>
<dbReference type="Proteomes" id="UP000794436">
    <property type="component" value="Unassembled WGS sequence"/>
</dbReference>
<dbReference type="SUPFAM" id="SSF57716">
    <property type="entry name" value="Glucocorticoid receptor-like (DNA-binding domain)"/>
    <property type="match status" value="1"/>
</dbReference>
<dbReference type="GO" id="GO:0008270">
    <property type="term" value="F:zinc ion binding"/>
    <property type="evidence" value="ECO:0007669"/>
    <property type="project" value="UniProtKB-KW"/>
</dbReference>
<keyword evidence="16" id="KW-1185">Reference proteome</keyword>
<evidence type="ECO:0000256" key="1">
    <source>
        <dbReference type="ARBA" id="ARBA00001936"/>
    </source>
</evidence>
<keyword evidence="5" id="KW-0479">Metal-binding</keyword>
<dbReference type="CDD" id="cd09080">
    <property type="entry name" value="TDP2"/>
    <property type="match status" value="1"/>
</dbReference>
<name>A0A8K1C695_PYTOL</name>
<organism evidence="15 16">
    <name type="scientific">Pythium oligandrum</name>
    <name type="common">Mycoparasitic fungus</name>
    <dbReference type="NCBI Taxonomy" id="41045"/>
    <lineage>
        <taxon>Eukaryota</taxon>
        <taxon>Sar</taxon>
        <taxon>Stramenopiles</taxon>
        <taxon>Oomycota</taxon>
        <taxon>Peronosporomycetes</taxon>
        <taxon>Pythiales</taxon>
        <taxon>Pythiaceae</taxon>
        <taxon>Pythium</taxon>
    </lineage>
</organism>
<dbReference type="EMBL" id="SPLM01000144">
    <property type="protein sequence ID" value="TMW57110.1"/>
    <property type="molecule type" value="Genomic_DNA"/>
</dbReference>
<dbReference type="InterPro" id="IPR036691">
    <property type="entry name" value="Endo/exonu/phosph_ase_sf"/>
</dbReference>
<dbReference type="GO" id="GO:0006302">
    <property type="term" value="P:double-strand break repair"/>
    <property type="evidence" value="ECO:0007669"/>
    <property type="project" value="TreeGrafter"/>
</dbReference>
<dbReference type="Gene3D" id="3.60.10.10">
    <property type="entry name" value="Endonuclease/exonuclease/phosphatase"/>
    <property type="match status" value="2"/>
</dbReference>